<dbReference type="EMBL" id="VSFG01000004">
    <property type="protein sequence ID" value="TYB44961.1"/>
    <property type="molecule type" value="Genomic_DNA"/>
</dbReference>
<accession>A0A5D0NLK1</accession>
<keyword evidence="2" id="KW-1185">Reference proteome</keyword>
<name>A0A5D0NLK1_9ACTN</name>
<evidence type="ECO:0000313" key="2">
    <source>
        <dbReference type="Proteomes" id="UP000323380"/>
    </source>
</evidence>
<reference evidence="1 2" key="1">
    <citation type="submission" date="2019-08" db="EMBL/GenBank/DDBJ databases">
        <title>Actinomadura sp. nov. CYP1-5 isolated from mountain soil.</title>
        <authorList>
            <person name="Songsumanus A."/>
            <person name="Kuncharoen N."/>
            <person name="Kudo T."/>
            <person name="Yuki M."/>
            <person name="Igarashi Y."/>
            <person name="Tanasupawat S."/>
        </authorList>
    </citation>
    <scope>NUCLEOTIDE SEQUENCE [LARGE SCALE GENOMIC DNA]</scope>
    <source>
        <strain evidence="1 2">JCM 14158</strain>
    </source>
</reference>
<sequence>MVPNAVAVCGLLLTVATIDLRVRTVEEPYPRRLHGEDYDRSAAEVGRFLAALGRRQSGVETSL</sequence>
<dbReference type="STRING" id="1220554.GCA_001552135_07220"/>
<dbReference type="RefSeq" id="WP_148344456.1">
    <property type="nucleotide sequence ID" value="NZ_VSFG01000004.1"/>
</dbReference>
<organism evidence="1 2">
    <name type="scientific">Actinomadura chibensis</name>
    <dbReference type="NCBI Taxonomy" id="392828"/>
    <lineage>
        <taxon>Bacteria</taxon>
        <taxon>Bacillati</taxon>
        <taxon>Actinomycetota</taxon>
        <taxon>Actinomycetes</taxon>
        <taxon>Streptosporangiales</taxon>
        <taxon>Thermomonosporaceae</taxon>
        <taxon>Actinomadura</taxon>
    </lineage>
</organism>
<dbReference type="Proteomes" id="UP000323380">
    <property type="component" value="Unassembled WGS sequence"/>
</dbReference>
<protein>
    <submittedName>
        <fullName evidence="1">Uncharacterized protein</fullName>
    </submittedName>
</protein>
<gene>
    <name evidence="1" type="ORF">FXF69_22820</name>
</gene>
<comment type="caution">
    <text evidence="1">The sequence shown here is derived from an EMBL/GenBank/DDBJ whole genome shotgun (WGS) entry which is preliminary data.</text>
</comment>
<dbReference type="AlphaFoldDB" id="A0A5D0NLK1"/>
<evidence type="ECO:0000313" key="1">
    <source>
        <dbReference type="EMBL" id="TYB44961.1"/>
    </source>
</evidence>
<proteinExistence type="predicted"/>